<protein>
    <submittedName>
        <fullName evidence="1">Uncharacterized protein</fullName>
    </submittedName>
</protein>
<sequence>MKRQKESDTDRLSALPDHLLLHIIQFMTTQQSAQTCVLSKRWENLWKSVTNINLHHFELYDGDIFEDFVSHFLSTRDNSIPLHTISYANGCRNYPYPAQTNIPIQIMEYAASHDVQQLEINTQVDHITSTNIELPLSIFNCASLTSLCLCLWDATKPYTIMFPKSLNLPALKTLKLSCFTFFTSDNGYAEPFSTCKMLSKLAIMACRLQGDDAQGICISNSKVSNLAIGKFYPTSKICKVVLCTPKLTSLTIKDIVATFPAPSSSTCNLNLLEELKFECTHGPPTMGDDNLIGWLHLIAKVKIMTLSFTFLTLLVNVLKRNDSLKTQFPSFVKLKSLKVESYPWESDEEARELVTYLLRNSPPPATFVISQEGVDLTSNGCVFVGFNIPR</sequence>
<gene>
    <name evidence="1" type="ORF">MILVUS5_LOCUS27044</name>
</gene>
<dbReference type="EMBL" id="CASHSV030000311">
    <property type="protein sequence ID" value="CAJ2661309.1"/>
    <property type="molecule type" value="Genomic_DNA"/>
</dbReference>
<organism evidence="1 2">
    <name type="scientific">Trifolium pratense</name>
    <name type="common">Red clover</name>
    <dbReference type="NCBI Taxonomy" id="57577"/>
    <lineage>
        <taxon>Eukaryota</taxon>
        <taxon>Viridiplantae</taxon>
        <taxon>Streptophyta</taxon>
        <taxon>Embryophyta</taxon>
        <taxon>Tracheophyta</taxon>
        <taxon>Spermatophyta</taxon>
        <taxon>Magnoliopsida</taxon>
        <taxon>eudicotyledons</taxon>
        <taxon>Gunneridae</taxon>
        <taxon>Pentapetalae</taxon>
        <taxon>rosids</taxon>
        <taxon>fabids</taxon>
        <taxon>Fabales</taxon>
        <taxon>Fabaceae</taxon>
        <taxon>Papilionoideae</taxon>
        <taxon>50 kb inversion clade</taxon>
        <taxon>NPAAA clade</taxon>
        <taxon>Hologalegina</taxon>
        <taxon>IRL clade</taxon>
        <taxon>Trifolieae</taxon>
        <taxon>Trifolium</taxon>
    </lineage>
</organism>
<dbReference type="Proteomes" id="UP001177021">
    <property type="component" value="Unassembled WGS sequence"/>
</dbReference>
<name>A0ACB0KVV5_TRIPR</name>
<evidence type="ECO:0000313" key="2">
    <source>
        <dbReference type="Proteomes" id="UP001177021"/>
    </source>
</evidence>
<keyword evidence="2" id="KW-1185">Reference proteome</keyword>
<evidence type="ECO:0000313" key="1">
    <source>
        <dbReference type="EMBL" id="CAJ2661309.1"/>
    </source>
</evidence>
<comment type="caution">
    <text evidence="1">The sequence shown here is derived from an EMBL/GenBank/DDBJ whole genome shotgun (WGS) entry which is preliminary data.</text>
</comment>
<proteinExistence type="predicted"/>
<reference evidence="1" key="1">
    <citation type="submission" date="2023-10" db="EMBL/GenBank/DDBJ databases">
        <authorList>
            <person name="Rodriguez Cubillos JULIANA M."/>
            <person name="De Vega J."/>
        </authorList>
    </citation>
    <scope>NUCLEOTIDE SEQUENCE</scope>
</reference>
<accession>A0ACB0KVV5</accession>